<reference evidence="2 3" key="1">
    <citation type="journal article" date="2020" name="Nat. Commun.">
        <title>Genome of Tripterygium wilfordii and identification of cytochrome P450 involved in triptolide biosynthesis.</title>
        <authorList>
            <person name="Tu L."/>
            <person name="Su P."/>
            <person name="Zhang Z."/>
            <person name="Gao L."/>
            <person name="Wang J."/>
            <person name="Hu T."/>
            <person name="Zhou J."/>
            <person name="Zhang Y."/>
            <person name="Zhao Y."/>
            <person name="Liu Y."/>
            <person name="Song Y."/>
            <person name="Tong Y."/>
            <person name="Lu Y."/>
            <person name="Yang J."/>
            <person name="Xu C."/>
            <person name="Jia M."/>
            <person name="Peters R.J."/>
            <person name="Huang L."/>
            <person name="Gao W."/>
        </authorList>
    </citation>
    <scope>NUCLEOTIDE SEQUENCE [LARGE SCALE GENOMIC DNA]</scope>
    <source>
        <strain evidence="3">cv. XIE 37</strain>
        <tissue evidence="2">Leaf</tissue>
    </source>
</reference>
<protein>
    <recommendedName>
        <fullName evidence="1">F-box domain-containing protein</fullName>
    </recommendedName>
</protein>
<evidence type="ECO:0000313" key="2">
    <source>
        <dbReference type="EMBL" id="KAF5732587.1"/>
    </source>
</evidence>
<dbReference type="InterPro" id="IPR001810">
    <property type="entry name" value="F-box_dom"/>
</dbReference>
<dbReference type="InterPro" id="IPR017451">
    <property type="entry name" value="F-box-assoc_interact_dom"/>
</dbReference>
<dbReference type="EMBL" id="JAAARO010000017">
    <property type="protein sequence ID" value="KAF5732587.1"/>
    <property type="molecule type" value="Genomic_DNA"/>
</dbReference>
<dbReference type="InterPro" id="IPR036047">
    <property type="entry name" value="F-box-like_dom_sf"/>
</dbReference>
<dbReference type="SUPFAM" id="SSF81383">
    <property type="entry name" value="F-box domain"/>
    <property type="match status" value="1"/>
</dbReference>
<dbReference type="Proteomes" id="UP000593562">
    <property type="component" value="Unassembled WGS sequence"/>
</dbReference>
<dbReference type="PANTHER" id="PTHR31111">
    <property type="entry name" value="BNAA05G37150D PROTEIN-RELATED"/>
    <property type="match status" value="1"/>
</dbReference>
<sequence length="406" mass="46929">MAEKMIIGGENHRCDQEISKSESESREWTLFLPVDMVINILSRLSVELLPSCRRVCKCWCEIIDSPPFLKKSQLVVLKHYGHQQSLLYSLKLDLSNNVLISSERRIAGFANSYVRLVSNYLGYGLFLFKNNSCVEEAFLYNPIKGEVLMLPRATSTSTSYTPTMLDTIRKSYGLGFDSTTNQYKLVYVCDVGKWKGTHMDISLVTKVLTLGSSEWRQISDVPPCCIGKDSVAVPASEVIHWKPLKSKGMIVSFDVRKEKFRVTPLPHSLLRQYELFSWRETLALTDVSSSTDHLEIWVLKDYDNERWAKEYRISTYRSWRDSPPFCGAWEDGMIFIYANEFYYYDLKTDGVTPMYQPRWCSYRWDGKMMSYSINLQLSLKNYGDLVKNSATQSQEGDYFDLGRSTR</sequence>
<dbReference type="Gene3D" id="1.20.1280.50">
    <property type="match status" value="1"/>
</dbReference>
<dbReference type="SMART" id="SM00256">
    <property type="entry name" value="FBOX"/>
    <property type="match status" value="1"/>
</dbReference>
<keyword evidence="3" id="KW-1185">Reference proteome</keyword>
<evidence type="ECO:0000313" key="3">
    <source>
        <dbReference type="Proteomes" id="UP000593562"/>
    </source>
</evidence>
<dbReference type="OrthoDB" id="5319261at2759"/>
<dbReference type="Pfam" id="PF08268">
    <property type="entry name" value="FBA_3"/>
    <property type="match status" value="1"/>
</dbReference>
<dbReference type="NCBIfam" id="TIGR01640">
    <property type="entry name" value="F_box_assoc_1"/>
    <property type="match status" value="1"/>
</dbReference>
<accession>A0A7J7CFC9</accession>
<gene>
    <name evidence="2" type="ORF">HS088_TW17G00117</name>
</gene>
<dbReference type="Pfam" id="PF00646">
    <property type="entry name" value="F-box"/>
    <property type="match status" value="1"/>
</dbReference>
<dbReference type="InterPro" id="IPR013187">
    <property type="entry name" value="F-box-assoc_dom_typ3"/>
</dbReference>
<feature type="domain" description="F-box" evidence="1">
    <location>
        <begin position="32"/>
        <end position="72"/>
    </location>
</feature>
<evidence type="ECO:0000259" key="1">
    <source>
        <dbReference type="SMART" id="SM00256"/>
    </source>
</evidence>
<comment type="caution">
    <text evidence="2">The sequence shown here is derived from an EMBL/GenBank/DDBJ whole genome shotgun (WGS) entry which is preliminary data.</text>
</comment>
<dbReference type="InParanoid" id="A0A7J7CFC9"/>
<name>A0A7J7CFC9_TRIWF</name>
<dbReference type="PANTHER" id="PTHR31111:SF136">
    <property type="entry name" value="F-BOX ASSOCIATED DOMAIN-CONTAINING PROTEIN"/>
    <property type="match status" value="1"/>
</dbReference>
<proteinExistence type="predicted"/>
<organism evidence="2 3">
    <name type="scientific">Tripterygium wilfordii</name>
    <name type="common">Thunder God vine</name>
    <dbReference type="NCBI Taxonomy" id="458696"/>
    <lineage>
        <taxon>Eukaryota</taxon>
        <taxon>Viridiplantae</taxon>
        <taxon>Streptophyta</taxon>
        <taxon>Embryophyta</taxon>
        <taxon>Tracheophyta</taxon>
        <taxon>Spermatophyta</taxon>
        <taxon>Magnoliopsida</taxon>
        <taxon>eudicotyledons</taxon>
        <taxon>Gunneridae</taxon>
        <taxon>Pentapetalae</taxon>
        <taxon>rosids</taxon>
        <taxon>fabids</taxon>
        <taxon>Celastrales</taxon>
        <taxon>Celastraceae</taxon>
        <taxon>Tripterygium</taxon>
    </lineage>
</organism>
<dbReference type="AlphaFoldDB" id="A0A7J7CFC9"/>